<dbReference type="PANTHER" id="PTHR33221:SF2">
    <property type="entry name" value="TRANSCRIPTIONAL REGULATOR"/>
    <property type="match status" value="1"/>
</dbReference>
<dbReference type="EMBL" id="JBJUVG010000001">
    <property type="protein sequence ID" value="MFM9412842.1"/>
    <property type="molecule type" value="Genomic_DNA"/>
</dbReference>
<reference evidence="1 2" key="1">
    <citation type="journal article" date="2016" name="Int. J. Syst. Evol. Microbiol.">
        <title>Peptococcus simiae sp. nov., isolated from rhesus macaque faeces and emended description of the genus Peptococcus.</title>
        <authorList>
            <person name="Shkoporov A.N."/>
            <person name="Efimov B.A."/>
            <person name="Kondova I."/>
            <person name="Ouwerling B."/>
            <person name="Chaplin A.V."/>
            <person name="Shcherbakova V.A."/>
            <person name="Langermans J.A.M."/>
        </authorList>
    </citation>
    <scope>NUCLEOTIDE SEQUENCE [LARGE SCALE GENOMIC DNA]</scope>
    <source>
        <strain evidence="1 2">M108</strain>
    </source>
</reference>
<dbReference type="RefSeq" id="WP_408976473.1">
    <property type="nucleotide sequence ID" value="NZ_JBJUVG010000001.1"/>
</dbReference>
<gene>
    <name evidence="1" type="ORF">ACKQTC_00380</name>
</gene>
<dbReference type="PANTHER" id="PTHR33221">
    <property type="entry name" value="WINGED HELIX-TURN-HELIX TRANSCRIPTIONAL REGULATOR, RRF2 FAMILY"/>
    <property type="match status" value="1"/>
</dbReference>
<evidence type="ECO:0000313" key="1">
    <source>
        <dbReference type="EMBL" id="MFM9412842.1"/>
    </source>
</evidence>
<dbReference type="Gene3D" id="1.10.10.10">
    <property type="entry name" value="Winged helix-like DNA-binding domain superfamily/Winged helix DNA-binding domain"/>
    <property type="match status" value="1"/>
</dbReference>
<protein>
    <submittedName>
        <fullName evidence="1">RrF2 family transcriptional regulator</fullName>
    </submittedName>
</protein>
<dbReference type="PROSITE" id="PS51197">
    <property type="entry name" value="HTH_RRF2_2"/>
    <property type="match status" value="1"/>
</dbReference>
<dbReference type="NCBIfam" id="TIGR00738">
    <property type="entry name" value="rrf2_super"/>
    <property type="match status" value="1"/>
</dbReference>
<dbReference type="Pfam" id="PF02082">
    <property type="entry name" value="Rrf2"/>
    <property type="match status" value="1"/>
</dbReference>
<keyword evidence="2" id="KW-1185">Reference proteome</keyword>
<proteinExistence type="predicted"/>
<dbReference type="InterPro" id="IPR036388">
    <property type="entry name" value="WH-like_DNA-bd_sf"/>
</dbReference>
<name>A0ABW9GVR3_9FIRM</name>
<dbReference type="Proteomes" id="UP001631949">
    <property type="component" value="Unassembled WGS sequence"/>
</dbReference>
<accession>A0ABW9GVR3</accession>
<dbReference type="SUPFAM" id="SSF46785">
    <property type="entry name" value="Winged helix' DNA-binding domain"/>
    <property type="match status" value="1"/>
</dbReference>
<evidence type="ECO:0000313" key="2">
    <source>
        <dbReference type="Proteomes" id="UP001631949"/>
    </source>
</evidence>
<comment type="caution">
    <text evidence="1">The sequence shown here is derived from an EMBL/GenBank/DDBJ whole genome shotgun (WGS) entry which is preliminary data.</text>
</comment>
<dbReference type="InterPro" id="IPR036390">
    <property type="entry name" value="WH_DNA-bd_sf"/>
</dbReference>
<sequence>MALNVTTDYAIRIMLYLSGNAPVGVSVTGKVIAENMRIPYNYFLKIVPHLKEAGFIESFQGKNGGFALIRNPEDITLYDIIAAMDDTLIINECLMDPVACGRNAAGHCAVHKAFAQIQVDLDKRLKSITLADIQDNQQVLSDL</sequence>
<organism evidence="1 2">
    <name type="scientific">Peptococcus simiae</name>
    <dbReference type="NCBI Taxonomy" id="1643805"/>
    <lineage>
        <taxon>Bacteria</taxon>
        <taxon>Bacillati</taxon>
        <taxon>Bacillota</taxon>
        <taxon>Clostridia</taxon>
        <taxon>Eubacteriales</taxon>
        <taxon>Peptococcaceae</taxon>
        <taxon>Peptococcus</taxon>
    </lineage>
</organism>
<dbReference type="InterPro" id="IPR000944">
    <property type="entry name" value="Tscrpt_reg_Rrf2"/>
</dbReference>